<evidence type="ECO:0000256" key="1">
    <source>
        <dbReference type="SAM" id="MobiDB-lite"/>
    </source>
</evidence>
<reference evidence="3" key="1">
    <citation type="submission" date="2017-12" db="EMBL/GenBank/DDBJ databases">
        <title>Genome Sequencing Reveals a Rich Biosynthetic Potential.</title>
        <authorList>
            <person name="Bertrand R.L."/>
            <person name="Abdel-Hameed M.E."/>
            <person name="Sorensen J.L."/>
        </authorList>
    </citation>
    <scope>NUCLEOTIDE SEQUENCE</scope>
</reference>
<feature type="region of interest" description="Disordered" evidence="1">
    <location>
        <begin position="31"/>
        <end position="55"/>
    </location>
</feature>
<name>A0A2K9YDF2_CLAUC</name>
<organism evidence="3">
    <name type="scientific">Cladonia uncialis subsp. uncialis</name>
    <dbReference type="NCBI Taxonomy" id="180999"/>
    <lineage>
        <taxon>Eukaryota</taxon>
        <taxon>Fungi</taxon>
        <taxon>Dikarya</taxon>
        <taxon>Ascomycota</taxon>
        <taxon>Pezizomycotina</taxon>
        <taxon>Lecanoromycetes</taxon>
        <taxon>OSLEUM clade</taxon>
        <taxon>Lecanoromycetidae</taxon>
        <taxon>Lecanorales</taxon>
        <taxon>Lecanorineae</taxon>
        <taxon>Cladoniaceae</taxon>
        <taxon>Cladonia</taxon>
    </lineage>
</organism>
<evidence type="ECO:0000256" key="2">
    <source>
        <dbReference type="SAM" id="SignalP"/>
    </source>
</evidence>
<accession>A0A2K9YDF2</accession>
<feature type="chain" id="PRO_5014894917" evidence="2">
    <location>
        <begin position="26"/>
        <end position="207"/>
    </location>
</feature>
<keyword evidence="2" id="KW-0732">Signal</keyword>
<dbReference type="AlphaFoldDB" id="A0A2K9YDF2"/>
<sequence>MPVFPPLSLLPACALAFSFFTIASAFSLPNETNPLHSPRSPTCYPASGSAERPPLSEHDCQRALDNFRGDLPLFLPPILTRDPDKAHLPGYILAPATATYIECTFRANIPPGNDARIDVRALVYRAVVLIAKCVGKAEYDGGRSNVEVEGALTWINIDFRSSTPLTTVTNVGVGNITNAAGLVLDSSTAETLPSIPAIPDNAVVAIR</sequence>
<evidence type="ECO:0000313" key="3">
    <source>
        <dbReference type="EMBL" id="AUW30887.1"/>
    </source>
</evidence>
<proteinExistence type="predicted"/>
<protein>
    <submittedName>
        <fullName evidence="3">Uncharacterized protein</fullName>
    </submittedName>
</protein>
<dbReference type="EMBL" id="MG777481">
    <property type="protein sequence ID" value="AUW30887.1"/>
    <property type="molecule type" value="Genomic_DNA"/>
</dbReference>
<feature type="signal peptide" evidence="2">
    <location>
        <begin position="1"/>
        <end position="25"/>
    </location>
</feature>